<dbReference type="SMART" id="SM01387">
    <property type="entry name" value="Ribosomal_S15"/>
    <property type="match status" value="1"/>
</dbReference>
<dbReference type="InterPro" id="IPR005290">
    <property type="entry name" value="Ribosomal_uS15_bac-type"/>
</dbReference>
<sequence>MPPRLEVLQRLSRLQIQTTCPKLLPLMQVANISQREKKRKAKLDPYKWAQAQQRKNANLERRHQLEKQRSDEWGHPAWGKTTPFLESLDSAGQEKSTPVRKGPMDEILEENLPLPTTPGLRNHFLTDNEVEKAIQYAKILTKPTEPLVPVQMVTSTEGDDSEDRDKFLEERHRKAKIAIDRITSLDHGTASDRYHANVTRIINEFGRHKTDKFLKQKPKGILSSHPVKKPKRSGPDTGSSEVQIALLTAKIRNLGKVLSINRGYKDKANKRNLRLLVHRRQKLLQYMQRSERGSERWTHMLEKLGLTPANWMGEITV</sequence>
<dbReference type="Pfam" id="PF00312">
    <property type="entry name" value="Ribosomal_S15"/>
    <property type="match status" value="1"/>
</dbReference>
<proteinExistence type="inferred from homology"/>
<feature type="region of interest" description="Disordered" evidence="4">
    <location>
        <begin position="213"/>
        <end position="239"/>
    </location>
</feature>
<dbReference type="Gene3D" id="1.10.287.10">
    <property type="entry name" value="S15/NS1, RNA-binding"/>
    <property type="match status" value="1"/>
</dbReference>
<feature type="region of interest" description="Disordered" evidence="4">
    <location>
        <begin position="51"/>
        <end position="78"/>
    </location>
</feature>
<gene>
    <name evidence="5" type="ORF">CDD82_46</name>
</gene>
<reference evidence="5 6" key="1">
    <citation type="submission" date="2017-06" db="EMBL/GenBank/DDBJ databases">
        <title>Ant-infecting Ophiocordyceps genomes reveal a high diversity of potential behavioral manipulation genes and a possible major role for enterotoxins.</title>
        <authorList>
            <person name="De Bekker C."/>
            <person name="Evans H.C."/>
            <person name="Brachmann A."/>
            <person name="Hughes D.P."/>
        </authorList>
    </citation>
    <scope>NUCLEOTIDE SEQUENCE [LARGE SCALE GENOMIC DNA]</scope>
    <source>
        <strain evidence="5 6">1348a</strain>
    </source>
</reference>
<dbReference type="GO" id="GO:0006412">
    <property type="term" value="P:translation"/>
    <property type="evidence" value="ECO:0007669"/>
    <property type="project" value="InterPro"/>
</dbReference>
<dbReference type="Proteomes" id="UP000224854">
    <property type="component" value="Unassembled WGS sequence"/>
</dbReference>
<evidence type="ECO:0000256" key="3">
    <source>
        <dbReference type="ARBA" id="ARBA00023274"/>
    </source>
</evidence>
<name>A0A2C5ZWP6_9HYPO</name>
<dbReference type="AlphaFoldDB" id="A0A2C5ZWP6"/>
<accession>A0A2C5ZWP6</accession>
<dbReference type="PANTHER" id="PTHR23321:SF26">
    <property type="entry name" value="SMALL RIBOSOMAL SUBUNIT PROTEIN US15M"/>
    <property type="match status" value="1"/>
</dbReference>
<keyword evidence="3" id="KW-0687">Ribonucleoprotein</keyword>
<evidence type="ECO:0000256" key="1">
    <source>
        <dbReference type="ARBA" id="ARBA00008434"/>
    </source>
</evidence>
<protein>
    <recommendedName>
        <fullName evidence="7">Ribosomal protein S15</fullName>
    </recommendedName>
</protein>
<dbReference type="InterPro" id="IPR000589">
    <property type="entry name" value="Ribosomal_uS15"/>
</dbReference>
<evidence type="ECO:0008006" key="7">
    <source>
        <dbReference type="Google" id="ProtNLM"/>
    </source>
</evidence>
<comment type="similarity">
    <text evidence="1">Belongs to the universal ribosomal protein uS15 family.</text>
</comment>
<dbReference type="GO" id="GO:0003735">
    <property type="term" value="F:structural constituent of ribosome"/>
    <property type="evidence" value="ECO:0007669"/>
    <property type="project" value="InterPro"/>
</dbReference>
<comment type="caution">
    <text evidence="5">The sequence shown here is derived from an EMBL/GenBank/DDBJ whole genome shotgun (WGS) entry which is preliminary data.</text>
</comment>
<evidence type="ECO:0000313" key="6">
    <source>
        <dbReference type="Proteomes" id="UP000224854"/>
    </source>
</evidence>
<dbReference type="PANTHER" id="PTHR23321">
    <property type="entry name" value="RIBOSOMAL PROTEIN S15, BACTERIAL AND ORGANELLAR"/>
    <property type="match status" value="1"/>
</dbReference>
<organism evidence="5 6">
    <name type="scientific">Ophiocordyceps australis</name>
    <dbReference type="NCBI Taxonomy" id="1399860"/>
    <lineage>
        <taxon>Eukaryota</taxon>
        <taxon>Fungi</taxon>
        <taxon>Dikarya</taxon>
        <taxon>Ascomycota</taxon>
        <taxon>Pezizomycotina</taxon>
        <taxon>Sordariomycetes</taxon>
        <taxon>Hypocreomycetidae</taxon>
        <taxon>Hypocreales</taxon>
        <taxon>Ophiocordycipitaceae</taxon>
        <taxon>Ophiocordyceps</taxon>
    </lineage>
</organism>
<dbReference type="SUPFAM" id="SSF47060">
    <property type="entry name" value="S15/NS1 RNA-binding domain"/>
    <property type="match status" value="1"/>
</dbReference>
<keyword evidence="2" id="KW-0689">Ribosomal protein</keyword>
<dbReference type="InterPro" id="IPR009068">
    <property type="entry name" value="uS15_NS1_RNA-bd_sf"/>
</dbReference>
<dbReference type="GO" id="GO:0005840">
    <property type="term" value="C:ribosome"/>
    <property type="evidence" value="ECO:0007669"/>
    <property type="project" value="UniProtKB-KW"/>
</dbReference>
<keyword evidence="6" id="KW-1185">Reference proteome</keyword>
<evidence type="ECO:0000256" key="4">
    <source>
        <dbReference type="SAM" id="MobiDB-lite"/>
    </source>
</evidence>
<dbReference type="EMBL" id="NJEU01000001">
    <property type="protein sequence ID" value="PHH83811.1"/>
    <property type="molecule type" value="Genomic_DNA"/>
</dbReference>
<feature type="compositionally biased region" description="Basic and acidic residues" evidence="4">
    <location>
        <begin position="57"/>
        <end position="74"/>
    </location>
</feature>
<dbReference type="GO" id="GO:0005737">
    <property type="term" value="C:cytoplasm"/>
    <property type="evidence" value="ECO:0007669"/>
    <property type="project" value="UniProtKB-ARBA"/>
</dbReference>
<evidence type="ECO:0000256" key="2">
    <source>
        <dbReference type="ARBA" id="ARBA00022980"/>
    </source>
</evidence>
<dbReference type="CDD" id="cd00353">
    <property type="entry name" value="Ribosomal_S15p_S13e"/>
    <property type="match status" value="1"/>
</dbReference>
<evidence type="ECO:0000313" key="5">
    <source>
        <dbReference type="EMBL" id="PHH83811.1"/>
    </source>
</evidence>
<dbReference type="GO" id="GO:1990904">
    <property type="term" value="C:ribonucleoprotein complex"/>
    <property type="evidence" value="ECO:0007669"/>
    <property type="project" value="UniProtKB-KW"/>
</dbReference>
<dbReference type="OrthoDB" id="441444at2759"/>